<reference evidence="1 2" key="1">
    <citation type="journal article" date="2009" name="PLoS Genet.">
        <title>The Bifidobacterium dentium Bd1 genome sequence reflects its genetic adaptation to the human oral cavity.</title>
        <authorList>
            <person name="Ventura M."/>
            <person name="Turroni F."/>
            <person name="Zomer A."/>
            <person name="Foroni E."/>
            <person name="Giubellini V."/>
            <person name="Bottacini F."/>
            <person name="Canchaya C."/>
            <person name="Claesson M.J."/>
            <person name="He F."/>
            <person name="Mantzourani M."/>
            <person name="Mulas L."/>
            <person name="Ferrarini A."/>
            <person name="Gao B."/>
            <person name="Delledonne M."/>
            <person name="Henrissat B."/>
            <person name="Coutinho P."/>
            <person name="Oggioni M."/>
            <person name="Gupta R.S."/>
            <person name="Zhang Z."/>
            <person name="Beighton D."/>
            <person name="Fitzgerald G.F."/>
            <person name="O'Toole P.W."/>
            <person name="van Sinderen D."/>
        </authorList>
    </citation>
    <scope>NUCLEOTIDE SEQUENCE [LARGE SCALE GENOMIC DNA]</scope>
    <source>
        <strain evidence="2">ATCC 27534 / DSM 20436 / JCM 1195 / Bd1</strain>
    </source>
</reference>
<evidence type="ECO:0000313" key="2">
    <source>
        <dbReference type="Proteomes" id="UP000008693"/>
    </source>
</evidence>
<proteinExistence type="predicted"/>
<organism evidence="1 2">
    <name type="scientific">Bifidobacterium dentium (strain ATCC 27534 / DSM 20436 / JCM 1195 / Bd1)</name>
    <dbReference type="NCBI Taxonomy" id="401473"/>
    <lineage>
        <taxon>Bacteria</taxon>
        <taxon>Bacillati</taxon>
        <taxon>Actinomycetota</taxon>
        <taxon>Actinomycetes</taxon>
        <taxon>Bifidobacteriales</taxon>
        <taxon>Bifidobacteriaceae</taxon>
        <taxon>Bifidobacterium</taxon>
    </lineage>
</organism>
<dbReference type="AlphaFoldDB" id="D2Q696"/>
<sequence>MATVTTPDGRTVQVPSNLAAAARRGYMHVD</sequence>
<dbReference type="EMBL" id="CP001750">
    <property type="protein sequence ID" value="ADB10461.1"/>
    <property type="molecule type" value="Genomic_DNA"/>
</dbReference>
<evidence type="ECO:0000313" key="1">
    <source>
        <dbReference type="EMBL" id="ADB10461.1"/>
    </source>
</evidence>
<keyword evidence="2" id="KW-1185">Reference proteome</keyword>
<protein>
    <submittedName>
        <fullName evidence="1">Uncharacterized protein</fullName>
    </submittedName>
</protein>
<dbReference type="STRING" id="401473.BDP_1880"/>
<name>D2Q696_BIFDB</name>
<accession>D2Q696</accession>
<dbReference type="Proteomes" id="UP000008693">
    <property type="component" value="Chromosome"/>
</dbReference>
<dbReference type="HOGENOM" id="CLU_3402300_0_0_11"/>
<dbReference type="KEGG" id="bde:BDP_1880"/>
<gene>
    <name evidence="1" type="ordered locus">BDP_1880</name>
</gene>